<dbReference type="RefSeq" id="WP_067869754.1">
    <property type="nucleotide sequence ID" value="NZ_JAAXOP010000001.1"/>
</dbReference>
<evidence type="ECO:0000313" key="6">
    <source>
        <dbReference type="EMBL" id="NKY48921.1"/>
    </source>
</evidence>
<organism evidence="6 7">
    <name type="scientific">Nocardia vermiculata</name>
    <dbReference type="NCBI Taxonomy" id="257274"/>
    <lineage>
        <taxon>Bacteria</taxon>
        <taxon>Bacillati</taxon>
        <taxon>Actinomycetota</taxon>
        <taxon>Actinomycetes</taxon>
        <taxon>Mycobacteriales</taxon>
        <taxon>Nocardiaceae</taxon>
        <taxon>Nocardia</taxon>
    </lineage>
</organism>
<proteinExistence type="predicted"/>
<evidence type="ECO:0000313" key="7">
    <source>
        <dbReference type="Proteomes" id="UP000565711"/>
    </source>
</evidence>
<dbReference type="AlphaFoldDB" id="A0A846XU46"/>
<comment type="caution">
    <text evidence="6">The sequence shown here is derived from an EMBL/GenBank/DDBJ whole genome shotgun (WGS) entry which is preliminary data.</text>
</comment>
<keyword evidence="1" id="KW-0597">Phosphoprotein</keyword>
<keyword evidence="4" id="KW-0547">Nucleotide-binding</keyword>
<evidence type="ECO:0000256" key="2">
    <source>
        <dbReference type="ARBA" id="ARBA00022649"/>
    </source>
</evidence>
<name>A0A846XU46_9NOCA</name>
<dbReference type="InterPro" id="IPR051813">
    <property type="entry name" value="HepT_RNase_toxin"/>
</dbReference>
<keyword evidence="5" id="KW-0378">Hydrolase</keyword>
<dbReference type="GO" id="GO:0016787">
    <property type="term" value="F:hydrolase activity"/>
    <property type="evidence" value="ECO:0007669"/>
    <property type="project" value="UniProtKB-KW"/>
</dbReference>
<dbReference type="Pfam" id="PF01934">
    <property type="entry name" value="HepT-like"/>
    <property type="match status" value="1"/>
</dbReference>
<reference evidence="6 7" key="1">
    <citation type="submission" date="2020-04" db="EMBL/GenBank/DDBJ databases">
        <title>MicrobeNet Type strains.</title>
        <authorList>
            <person name="Nicholson A.C."/>
        </authorList>
    </citation>
    <scope>NUCLEOTIDE SEQUENCE [LARGE SCALE GENOMIC DNA]</scope>
    <source>
        <strain evidence="6 7">JCM 12354</strain>
    </source>
</reference>
<sequence>MRRDAVFLADIVLSADKVAAYLQGLSREHFGADELRQDAVIRHLSLIGEAASSISEETRAQRPDIPWRLVRGMRNMLIHQYFDVDLDIVYNTATINVPVLAEQAIEFLDILDPELGEKLRGRDARADHSE</sequence>
<dbReference type="PANTHER" id="PTHR34139">
    <property type="entry name" value="UPF0331 PROTEIN MJ0127"/>
    <property type="match status" value="1"/>
</dbReference>
<keyword evidence="3" id="KW-0540">Nuclease</keyword>
<dbReference type="GO" id="GO:0110001">
    <property type="term" value="C:toxin-antitoxin complex"/>
    <property type="evidence" value="ECO:0007669"/>
    <property type="project" value="InterPro"/>
</dbReference>
<evidence type="ECO:0000256" key="1">
    <source>
        <dbReference type="ARBA" id="ARBA00022553"/>
    </source>
</evidence>
<protein>
    <submittedName>
        <fullName evidence="6">DUF86 domain-containing protein</fullName>
    </submittedName>
</protein>
<keyword evidence="7" id="KW-1185">Reference proteome</keyword>
<evidence type="ECO:0000256" key="5">
    <source>
        <dbReference type="ARBA" id="ARBA00022801"/>
    </source>
</evidence>
<dbReference type="PANTHER" id="PTHR34139:SF1">
    <property type="entry name" value="RNASE MJ1380-RELATED"/>
    <property type="match status" value="1"/>
</dbReference>
<gene>
    <name evidence="6" type="ORF">HGA08_01690</name>
</gene>
<dbReference type="EMBL" id="JAAXOP010000001">
    <property type="protein sequence ID" value="NKY48921.1"/>
    <property type="molecule type" value="Genomic_DNA"/>
</dbReference>
<accession>A0A846XU46</accession>
<dbReference type="GO" id="GO:0000166">
    <property type="term" value="F:nucleotide binding"/>
    <property type="evidence" value="ECO:0007669"/>
    <property type="project" value="UniProtKB-KW"/>
</dbReference>
<keyword evidence="2" id="KW-1277">Toxin-antitoxin system</keyword>
<dbReference type="GO" id="GO:0004540">
    <property type="term" value="F:RNA nuclease activity"/>
    <property type="evidence" value="ECO:0007669"/>
    <property type="project" value="InterPro"/>
</dbReference>
<evidence type="ECO:0000256" key="4">
    <source>
        <dbReference type="ARBA" id="ARBA00022741"/>
    </source>
</evidence>
<evidence type="ECO:0000256" key="3">
    <source>
        <dbReference type="ARBA" id="ARBA00022722"/>
    </source>
</evidence>
<dbReference type="InterPro" id="IPR008201">
    <property type="entry name" value="HepT-like"/>
</dbReference>
<dbReference type="Proteomes" id="UP000565711">
    <property type="component" value="Unassembled WGS sequence"/>
</dbReference>